<dbReference type="RefSeq" id="WP_006652632.1">
    <property type="nucleotide sequence ID" value="NZ_AOIM01000017.1"/>
</dbReference>
<protein>
    <submittedName>
        <fullName evidence="2">Uncharacterized protein</fullName>
    </submittedName>
</protein>
<comment type="caution">
    <text evidence="2">The sequence shown here is derived from an EMBL/GenBank/DDBJ whole genome shotgun (WGS) entry which is preliminary data.</text>
</comment>
<sequence>MVTELVFSYTTLAALVFLVAVGLASYIGASAAITRHLDSRDSSIGES</sequence>
<keyword evidence="1" id="KW-0472">Membrane</keyword>
<dbReference type="Proteomes" id="UP000011519">
    <property type="component" value="Unassembled WGS sequence"/>
</dbReference>
<dbReference type="EMBL" id="AOIM01000017">
    <property type="protein sequence ID" value="ELY92700.1"/>
    <property type="molecule type" value="Genomic_DNA"/>
</dbReference>
<proteinExistence type="predicted"/>
<organism evidence="2 3">
    <name type="scientific">Natrialba hulunbeirensis JCM 10989</name>
    <dbReference type="NCBI Taxonomy" id="1227493"/>
    <lineage>
        <taxon>Archaea</taxon>
        <taxon>Methanobacteriati</taxon>
        <taxon>Methanobacteriota</taxon>
        <taxon>Stenosarchaea group</taxon>
        <taxon>Halobacteria</taxon>
        <taxon>Halobacteriales</taxon>
        <taxon>Natrialbaceae</taxon>
        <taxon>Natrialba</taxon>
    </lineage>
</organism>
<keyword evidence="1" id="KW-0812">Transmembrane</keyword>
<reference evidence="2 3" key="1">
    <citation type="journal article" date="2014" name="PLoS Genet.">
        <title>Phylogenetically driven sequencing of extremely halophilic archaea reveals strategies for static and dynamic osmo-response.</title>
        <authorList>
            <person name="Becker E.A."/>
            <person name="Seitzer P.M."/>
            <person name="Tritt A."/>
            <person name="Larsen D."/>
            <person name="Krusor M."/>
            <person name="Yao A.I."/>
            <person name="Wu D."/>
            <person name="Madern D."/>
            <person name="Eisen J.A."/>
            <person name="Darling A.E."/>
            <person name="Facciotti M.T."/>
        </authorList>
    </citation>
    <scope>NUCLEOTIDE SEQUENCE [LARGE SCALE GENOMIC DNA]</scope>
    <source>
        <strain evidence="2 3">JCM 10989</strain>
    </source>
</reference>
<evidence type="ECO:0000313" key="3">
    <source>
        <dbReference type="Proteomes" id="UP000011519"/>
    </source>
</evidence>
<evidence type="ECO:0000256" key="1">
    <source>
        <dbReference type="SAM" id="Phobius"/>
    </source>
</evidence>
<keyword evidence="1" id="KW-1133">Transmembrane helix</keyword>
<dbReference type="AlphaFoldDB" id="M0A1R8"/>
<name>M0A1R8_9EURY</name>
<dbReference type="STRING" id="1227493.C483_07027"/>
<dbReference type="PATRIC" id="fig|1227493.4.peg.1389"/>
<keyword evidence="3" id="KW-1185">Reference proteome</keyword>
<gene>
    <name evidence="2" type="ORF">C483_07027</name>
</gene>
<accession>M0A1R8</accession>
<feature type="transmembrane region" description="Helical" evidence="1">
    <location>
        <begin position="6"/>
        <end position="33"/>
    </location>
</feature>
<evidence type="ECO:0000313" key="2">
    <source>
        <dbReference type="EMBL" id="ELY92700.1"/>
    </source>
</evidence>